<sequence length="314" mass="32947">MGSLTLSGCQQVTGSQAVGADMAAAQGPADVTPLAGLFDCVREEGGILLAAHRGGPAPGYPENAIETLDHVLSNAAFITEVDVAETSDGVLFLMHDDTLDRTTSGSGAVADTDWADISTLDLVDNEGTVTNFHPPRLTAALDWAVRNGAILELDRKDTTSFAGIIAAVREAGAEANAVLITYDDAEAREVARLAPDLMMTADPGDAAQDSGLLEGTLNPQTLIAWTGTSSPDPAVWAALAEADIESAFGTLGAEGERLDDQYWADGDPSEYSQLARDGLTLLATDVPYRLARADGWIGTAQDISRKECMYGFRD</sequence>
<dbReference type="GO" id="GO:0008889">
    <property type="term" value="F:glycerophosphodiester phosphodiesterase activity"/>
    <property type="evidence" value="ECO:0007669"/>
    <property type="project" value="TreeGrafter"/>
</dbReference>
<dbReference type="EMBL" id="QWFX01000013">
    <property type="protein sequence ID" value="RIJ28544.1"/>
    <property type="molecule type" value="Genomic_DNA"/>
</dbReference>
<accession>A0A399RDG2</accession>
<dbReference type="Gene3D" id="3.20.20.190">
    <property type="entry name" value="Phosphatidylinositol (PI) phosphodiesterase"/>
    <property type="match status" value="1"/>
</dbReference>
<evidence type="ECO:0000313" key="2">
    <source>
        <dbReference type="EMBL" id="RIJ28544.1"/>
    </source>
</evidence>
<dbReference type="SUPFAM" id="SSF51695">
    <property type="entry name" value="PLC-like phosphodiesterases"/>
    <property type="match status" value="1"/>
</dbReference>
<dbReference type="PANTHER" id="PTHR46320:SF1">
    <property type="entry name" value="GLYCEROPHOSPHODIESTER PHOSPHODIESTERASE 1"/>
    <property type="match status" value="1"/>
</dbReference>
<gene>
    <name evidence="2" type="ORF">D1223_14295</name>
</gene>
<dbReference type="GO" id="GO:0070291">
    <property type="term" value="P:N-acylethanolamine metabolic process"/>
    <property type="evidence" value="ECO:0007669"/>
    <property type="project" value="TreeGrafter"/>
</dbReference>
<dbReference type="InterPro" id="IPR017946">
    <property type="entry name" value="PLC-like_Pdiesterase_TIM-brl"/>
</dbReference>
<proteinExistence type="predicted"/>
<evidence type="ECO:0000259" key="1">
    <source>
        <dbReference type="PROSITE" id="PS51704"/>
    </source>
</evidence>
<dbReference type="InterPro" id="IPR030395">
    <property type="entry name" value="GP_PDE_dom"/>
</dbReference>
<dbReference type="GO" id="GO:0006580">
    <property type="term" value="P:ethanolamine metabolic process"/>
    <property type="evidence" value="ECO:0007669"/>
    <property type="project" value="TreeGrafter"/>
</dbReference>
<dbReference type="CDD" id="cd08566">
    <property type="entry name" value="GDPD_AtGDE_like"/>
    <property type="match status" value="1"/>
</dbReference>
<dbReference type="GO" id="GO:0006644">
    <property type="term" value="P:phospholipid metabolic process"/>
    <property type="evidence" value="ECO:0007669"/>
    <property type="project" value="TreeGrafter"/>
</dbReference>
<dbReference type="Pfam" id="PF03009">
    <property type="entry name" value="GDPD"/>
    <property type="match status" value="1"/>
</dbReference>
<name>A0A399RDG2_9PROT</name>
<dbReference type="AlphaFoldDB" id="A0A399RDG2"/>
<protein>
    <submittedName>
        <fullName evidence="2">Glycerophosphodiester phosphodiesterase</fullName>
    </submittedName>
</protein>
<keyword evidence="3" id="KW-1185">Reference proteome</keyword>
<comment type="caution">
    <text evidence="2">The sequence shown here is derived from an EMBL/GenBank/DDBJ whole genome shotgun (WGS) entry which is preliminary data.</text>
</comment>
<dbReference type="PROSITE" id="PS51704">
    <property type="entry name" value="GP_PDE"/>
    <property type="match status" value="1"/>
</dbReference>
<evidence type="ECO:0000313" key="3">
    <source>
        <dbReference type="Proteomes" id="UP000266385"/>
    </source>
</evidence>
<dbReference type="GO" id="GO:0005886">
    <property type="term" value="C:plasma membrane"/>
    <property type="evidence" value="ECO:0007669"/>
    <property type="project" value="TreeGrafter"/>
</dbReference>
<dbReference type="Proteomes" id="UP000266385">
    <property type="component" value="Unassembled WGS sequence"/>
</dbReference>
<organism evidence="2 3">
    <name type="scientific">Henriciella mobilis</name>
    <dbReference type="NCBI Taxonomy" id="2305467"/>
    <lineage>
        <taxon>Bacteria</taxon>
        <taxon>Pseudomonadati</taxon>
        <taxon>Pseudomonadota</taxon>
        <taxon>Alphaproteobacteria</taxon>
        <taxon>Hyphomonadales</taxon>
        <taxon>Hyphomonadaceae</taxon>
        <taxon>Henriciella</taxon>
    </lineage>
</organism>
<reference evidence="2 3" key="1">
    <citation type="submission" date="2018-08" db="EMBL/GenBank/DDBJ databases">
        <title>Henriciella mobilis sp. nov., isolated from seawater.</title>
        <authorList>
            <person name="Cheng H."/>
            <person name="Wu Y.-H."/>
            <person name="Xu X.-W."/>
            <person name="Guo L.-L."/>
        </authorList>
    </citation>
    <scope>NUCLEOTIDE SEQUENCE [LARGE SCALE GENOMIC DNA]</scope>
    <source>
        <strain evidence="2 3">JN25</strain>
    </source>
</reference>
<dbReference type="OrthoDB" id="1854250at2"/>
<dbReference type="PANTHER" id="PTHR46320">
    <property type="entry name" value="GLYCEROPHOSPHODIESTER PHOSPHODIESTERASE 1"/>
    <property type="match status" value="1"/>
</dbReference>
<feature type="domain" description="GP-PDE" evidence="1">
    <location>
        <begin position="47"/>
        <end position="294"/>
    </location>
</feature>